<keyword evidence="26" id="KW-1185">Reference proteome</keyword>
<reference evidence="26" key="1">
    <citation type="submission" date="2016-11" db="EMBL/GenBank/DDBJ databases">
        <authorList>
            <person name="Varghese N."/>
            <person name="Submissions S."/>
        </authorList>
    </citation>
    <scope>NUCLEOTIDE SEQUENCE [LARGE SCALE GENOMIC DNA]</scope>
    <source>
        <strain evidence="26">USBA-503</strain>
    </source>
</reference>
<dbReference type="GO" id="GO:0016020">
    <property type="term" value="C:membrane"/>
    <property type="evidence" value="ECO:0007669"/>
    <property type="project" value="UniProtKB-SubCell"/>
</dbReference>
<evidence type="ECO:0000256" key="22">
    <source>
        <dbReference type="ARBA" id="ARBA00048074"/>
    </source>
</evidence>
<comment type="catalytic activity">
    <reaction evidence="19">
        <text>octanoyl-CoA + H2O = octanoate + CoA + H(+)</text>
        <dbReference type="Rhea" id="RHEA:30143"/>
        <dbReference type="ChEBI" id="CHEBI:15377"/>
        <dbReference type="ChEBI" id="CHEBI:15378"/>
        <dbReference type="ChEBI" id="CHEBI:25646"/>
        <dbReference type="ChEBI" id="CHEBI:57287"/>
        <dbReference type="ChEBI" id="CHEBI:57386"/>
    </reaction>
    <physiologicalReaction direction="left-to-right" evidence="19">
        <dbReference type="Rhea" id="RHEA:30144"/>
    </physiologicalReaction>
</comment>
<evidence type="ECO:0000256" key="12">
    <source>
        <dbReference type="ARBA" id="ARBA00023273"/>
    </source>
</evidence>
<evidence type="ECO:0000256" key="11">
    <source>
        <dbReference type="ARBA" id="ARBA00023136"/>
    </source>
</evidence>
<evidence type="ECO:0000256" key="18">
    <source>
        <dbReference type="ARBA" id="ARBA00043210"/>
    </source>
</evidence>
<evidence type="ECO:0000256" key="2">
    <source>
        <dbReference type="ARBA" id="ARBA00004496"/>
    </source>
</evidence>
<keyword evidence="5" id="KW-0963">Cytoplasm</keyword>
<keyword evidence="10" id="KW-0443">Lipid metabolism</keyword>
<proteinExistence type="inferred from homology"/>
<evidence type="ECO:0000256" key="6">
    <source>
        <dbReference type="ARBA" id="ARBA00022703"/>
    </source>
</evidence>
<sequence length="152" mass="16674">MGNQYCFVCGADNPRGLHVHFEKRDRANSFATFYVDKEMAGWPSVQHGGITSTLLDEACAYVATFLGKVTVTAELNISFKAPVRVGETLYIEATPTRESRKLILVHATIHNAEGELKATADAKMMVLSKDQLEELGLSENILNEVSTPAQSQ</sequence>
<evidence type="ECO:0000256" key="3">
    <source>
        <dbReference type="ARBA" id="ARBA00004632"/>
    </source>
</evidence>
<feature type="domain" description="Thioesterase" evidence="24">
    <location>
        <begin position="47"/>
        <end position="116"/>
    </location>
</feature>
<evidence type="ECO:0000256" key="17">
    <source>
        <dbReference type="ARBA" id="ARBA00040123"/>
    </source>
</evidence>
<evidence type="ECO:0000256" key="16">
    <source>
        <dbReference type="ARBA" id="ARBA00038848"/>
    </source>
</evidence>
<keyword evidence="7" id="KW-0378">Hydrolase</keyword>
<dbReference type="InterPro" id="IPR006683">
    <property type="entry name" value="Thioestr_dom"/>
</dbReference>
<dbReference type="EC" id="3.1.2.2" evidence="16"/>
<dbReference type="PANTHER" id="PTHR12418">
    <property type="entry name" value="ACYL-COENZYME A THIOESTERASE THEM4"/>
    <property type="match status" value="1"/>
</dbReference>
<evidence type="ECO:0000259" key="24">
    <source>
        <dbReference type="Pfam" id="PF03061"/>
    </source>
</evidence>
<evidence type="ECO:0000256" key="19">
    <source>
        <dbReference type="ARBA" id="ARBA00047588"/>
    </source>
</evidence>
<dbReference type="STRING" id="1830138.SAMN05443507_13514"/>
<dbReference type="Gene3D" id="3.10.129.10">
    <property type="entry name" value="Hotdog Thioesterase"/>
    <property type="match status" value="1"/>
</dbReference>
<dbReference type="GO" id="GO:0016289">
    <property type="term" value="F:acyl-CoA hydrolase activity"/>
    <property type="evidence" value="ECO:0007669"/>
    <property type="project" value="UniProtKB-ARBA"/>
</dbReference>
<evidence type="ECO:0000256" key="7">
    <source>
        <dbReference type="ARBA" id="ARBA00022801"/>
    </source>
</evidence>
<evidence type="ECO:0000256" key="8">
    <source>
        <dbReference type="ARBA" id="ARBA00022832"/>
    </source>
</evidence>
<evidence type="ECO:0000256" key="15">
    <source>
        <dbReference type="ARBA" id="ARBA00038456"/>
    </source>
</evidence>
<evidence type="ECO:0000256" key="1">
    <source>
        <dbReference type="ARBA" id="ARBA00004170"/>
    </source>
</evidence>
<gene>
    <name evidence="25" type="ORF">SAMN05443507_13514</name>
</gene>
<accession>A0A1M6XML3</accession>
<dbReference type="CDD" id="cd03443">
    <property type="entry name" value="PaaI_thioesterase"/>
    <property type="match status" value="1"/>
</dbReference>
<keyword evidence="8" id="KW-0276">Fatty acid metabolism</keyword>
<dbReference type="RefSeq" id="WP_072875291.1">
    <property type="nucleotide sequence ID" value="NZ_FRAF01000035.1"/>
</dbReference>
<keyword evidence="9" id="KW-0809">Transit peptide</keyword>
<comment type="catalytic activity">
    <reaction evidence="20">
        <text>hexadecanoyl-CoA + H2O = hexadecanoate + CoA + H(+)</text>
        <dbReference type="Rhea" id="RHEA:16645"/>
        <dbReference type="ChEBI" id="CHEBI:7896"/>
        <dbReference type="ChEBI" id="CHEBI:15377"/>
        <dbReference type="ChEBI" id="CHEBI:15378"/>
        <dbReference type="ChEBI" id="CHEBI:57287"/>
        <dbReference type="ChEBI" id="CHEBI:57379"/>
        <dbReference type="EC" id="3.1.2.2"/>
    </reaction>
    <physiologicalReaction direction="left-to-right" evidence="20">
        <dbReference type="Rhea" id="RHEA:16646"/>
    </physiologicalReaction>
</comment>
<evidence type="ECO:0000256" key="21">
    <source>
        <dbReference type="ARBA" id="ARBA00047969"/>
    </source>
</evidence>
<comment type="catalytic activity">
    <reaction evidence="14">
        <text>(9Z)-octadecenoyl-CoA + H2O = (9Z)-octadecenoate + CoA + H(+)</text>
        <dbReference type="Rhea" id="RHEA:40139"/>
        <dbReference type="ChEBI" id="CHEBI:15377"/>
        <dbReference type="ChEBI" id="CHEBI:15378"/>
        <dbReference type="ChEBI" id="CHEBI:30823"/>
        <dbReference type="ChEBI" id="CHEBI:57287"/>
        <dbReference type="ChEBI" id="CHEBI:57387"/>
    </reaction>
    <physiologicalReaction direction="left-to-right" evidence="14">
        <dbReference type="Rhea" id="RHEA:40140"/>
    </physiologicalReaction>
</comment>
<comment type="catalytic activity">
    <reaction evidence="13">
        <text>(5Z,8Z,11Z,14Z)-eicosatetraenoyl-CoA + H2O = (5Z,8Z,11Z,14Z)-eicosatetraenoate + CoA + H(+)</text>
        <dbReference type="Rhea" id="RHEA:40151"/>
        <dbReference type="ChEBI" id="CHEBI:15377"/>
        <dbReference type="ChEBI" id="CHEBI:15378"/>
        <dbReference type="ChEBI" id="CHEBI:32395"/>
        <dbReference type="ChEBI" id="CHEBI:57287"/>
        <dbReference type="ChEBI" id="CHEBI:57368"/>
    </reaction>
    <physiologicalReaction direction="left-to-right" evidence="13">
        <dbReference type="Rhea" id="RHEA:40152"/>
    </physiologicalReaction>
</comment>
<dbReference type="AlphaFoldDB" id="A0A1M6XML3"/>
<dbReference type="GO" id="GO:0006631">
    <property type="term" value="P:fatty acid metabolic process"/>
    <property type="evidence" value="ECO:0007669"/>
    <property type="project" value="UniProtKB-KW"/>
</dbReference>
<comment type="catalytic activity">
    <reaction evidence="22">
        <text>dodecanoyl-CoA + H2O = dodecanoate + CoA + H(+)</text>
        <dbReference type="Rhea" id="RHEA:30135"/>
        <dbReference type="ChEBI" id="CHEBI:15377"/>
        <dbReference type="ChEBI" id="CHEBI:15378"/>
        <dbReference type="ChEBI" id="CHEBI:18262"/>
        <dbReference type="ChEBI" id="CHEBI:57287"/>
        <dbReference type="ChEBI" id="CHEBI:57375"/>
    </reaction>
    <physiologicalReaction direction="left-to-right" evidence="22">
        <dbReference type="Rhea" id="RHEA:30136"/>
    </physiologicalReaction>
</comment>
<evidence type="ECO:0000313" key="25">
    <source>
        <dbReference type="EMBL" id="SHL07146.1"/>
    </source>
</evidence>
<keyword evidence="4" id="KW-1003">Cell membrane</keyword>
<comment type="subcellular location">
    <subcellularLocation>
        <location evidence="3">Cell projection</location>
        <location evidence="3">Ruffle membrane</location>
    </subcellularLocation>
    <subcellularLocation>
        <location evidence="2">Cytoplasm</location>
    </subcellularLocation>
    <subcellularLocation>
        <location evidence="1">Membrane</location>
        <topology evidence="1">Peripheral membrane protein</topology>
    </subcellularLocation>
</comment>
<dbReference type="GO" id="GO:0005737">
    <property type="term" value="C:cytoplasm"/>
    <property type="evidence" value="ECO:0007669"/>
    <property type="project" value="UniProtKB-SubCell"/>
</dbReference>
<dbReference type="SUPFAM" id="SSF54637">
    <property type="entry name" value="Thioesterase/thiol ester dehydrase-isomerase"/>
    <property type="match status" value="1"/>
</dbReference>
<keyword evidence="11" id="KW-0472">Membrane</keyword>
<organism evidence="25 26">
    <name type="scientific">Alicyclobacillus tolerans</name>
    <dbReference type="NCBI Taxonomy" id="90970"/>
    <lineage>
        <taxon>Bacteria</taxon>
        <taxon>Bacillati</taxon>
        <taxon>Bacillota</taxon>
        <taxon>Bacilli</taxon>
        <taxon>Bacillales</taxon>
        <taxon>Alicyclobacillaceae</taxon>
        <taxon>Alicyclobacillus</taxon>
    </lineage>
</organism>
<dbReference type="EMBL" id="FRAF01000035">
    <property type="protein sequence ID" value="SHL07146.1"/>
    <property type="molecule type" value="Genomic_DNA"/>
</dbReference>
<evidence type="ECO:0000313" key="26">
    <source>
        <dbReference type="Proteomes" id="UP000184016"/>
    </source>
</evidence>
<dbReference type="InterPro" id="IPR003736">
    <property type="entry name" value="PAAI_dom"/>
</dbReference>
<dbReference type="InterPro" id="IPR052365">
    <property type="entry name" value="THEM4/THEM5_acyl-CoA_thioest"/>
</dbReference>
<comment type="similarity">
    <text evidence="15">Belongs to the THEM4/THEM5 thioesterase family.</text>
</comment>
<evidence type="ECO:0000256" key="5">
    <source>
        <dbReference type="ARBA" id="ARBA00022490"/>
    </source>
</evidence>
<evidence type="ECO:0000256" key="9">
    <source>
        <dbReference type="ARBA" id="ARBA00022946"/>
    </source>
</evidence>
<evidence type="ECO:0000256" key="13">
    <source>
        <dbReference type="ARBA" id="ARBA00035852"/>
    </source>
</evidence>
<keyword evidence="6" id="KW-0053">Apoptosis</keyword>
<dbReference type="NCBIfam" id="TIGR00369">
    <property type="entry name" value="unchar_dom_1"/>
    <property type="match status" value="1"/>
</dbReference>
<evidence type="ECO:0000256" key="4">
    <source>
        <dbReference type="ARBA" id="ARBA00022475"/>
    </source>
</evidence>
<dbReference type="Pfam" id="PF03061">
    <property type="entry name" value="4HBT"/>
    <property type="match status" value="1"/>
</dbReference>
<name>A0A1M6XML3_9BACL</name>
<dbReference type="Proteomes" id="UP000184016">
    <property type="component" value="Unassembled WGS sequence"/>
</dbReference>
<dbReference type="PANTHER" id="PTHR12418:SF19">
    <property type="entry name" value="ACYL-COENZYME A THIOESTERASE THEM4"/>
    <property type="match status" value="1"/>
</dbReference>
<evidence type="ECO:0000256" key="10">
    <source>
        <dbReference type="ARBA" id="ARBA00023098"/>
    </source>
</evidence>
<keyword evidence="12" id="KW-0966">Cell projection</keyword>
<dbReference type="InterPro" id="IPR029069">
    <property type="entry name" value="HotDog_dom_sf"/>
</dbReference>
<protein>
    <recommendedName>
        <fullName evidence="17">Acyl-coenzyme A thioesterase THEM4</fullName>
        <ecNumber evidence="16">3.1.2.2</ecNumber>
    </recommendedName>
    <alternativeName>
        <fullName evidence="18">Thioesterase superfamily member 4</fullName>
    </alternativeName>
</protein>
<comment type="catalytic activity">
    <reaction evidence="23">
        <text>tetradecanoyl-CoA + H2O = tetradecanoate + CoA + H(+)</text>
        <dbReference type="Rhea" id="RHEA:40119"/>
        <dbReference type="ChEBI" id="CHEBI:15377"/>
        <dbReference type="ChEBI" id="CHEBI:15378"/>
        <dbReference type="ChEBI" id="CHEBI:30807"/>
        <dbReference type="ChEBI" id="CHEBI:57287"/>
        <dbReference type="ChEBI" id="CHEBI:57385"/>
    </reaction>
    <physiologicalReaction direction="left-to-right" evidence="23">
        <dbReference type="Rhea" id="RHEA:40120"/>
    </physiologicalReaction>
</comment>
<evidence type="ECO:0000256" key="23">
    <source>
        <dbReference type="ARBA" id="ARBA00048180"/>
    </source>
</evidence>
<dbReference type="OrthoDB" id="9792301at2"/>
<comment type="catalytic activity">
    <reaction evidence="21">
        <text>decanoyl-CoA + H2O = decanoate + CoA + H(+)</text>
        <dbReference type="Rhea" id="RHEA:40059"/>
        <dbReference type="ChEBI" id="CHEBI:15377"/>
        <dbReference type="ChEBI" id="CHEBI:15378"/>
        <dbReference type="ChEBI" id="CHEBI:27689"/>
        <dbReference type="ChEBI" id="CHEBI:57287"/>
        <dbReference type="ChEBI" id="CHEBI:61430"/>
    </reaction>
    <physiologicalReaction direction="left-to-right" evidence="21">
        <dbReference type="Rhea" id="RHEA:40060"/>
    </physiologicalReaction>
</comment>
<evidence type="ECO:0000256" key="20">
    <source>
        <dbReference type="ARBA" id="ARBA00047734"/>
    </source>
</evidence>
<evidence type="ECO:0000256" key="14">
    <source>
        <dbReference type="ARBA" id="ARBA00037002"/>
    </source>
</evidence>